<feature type="region of interest" description="Disordered" evidence="2">
    <location>
        <begin position="241"/>
        <end position="276"/>
    </location>
</feature>
<evidence type="ECO:0000313" key="4">
    <source>
        <dbReference type="EMBL" id="PTX63485.1"/>
    </source>
</evidence>
<gene>
    <name evidence="4" type="ORF">C8N46_10185</name>
</gene>
<dbReference type="Proteomes" id="UP000244090">
    <property type="component" value="Unassembled WGS sequence"/>
</dbReference>
<keyword evidence="1" id="KW-0175">Coiled coil</keyword>
<dbReference type="AlphaFoldDB" id="A0A2T6C5A5"/>
<proteinExistence type="predicted"/>
<feature type="compositionally biased region" description="Low complexity" evidence="2">
    <location>
        <begin position="253"/>
        <end position="276"/>
    </location>
</feature>
<evidence type="ECO:0000256" key="2">
    <source>
        <dbReference type="SAM" id="MobiDB-lite"/>
    </source>
</evidence>
<protein>
    <recommendedName>
        <fullName evidence="6">DUF4412 domain-containing protein</fullName>
    </recommendedName>
</protein>
<feature type="coiled-coil region" evidence="1">
    <location>
        <begin position="22"/>
        <end position="49"/>
    </location>
</feature>
<feature type="chain" id="PRO_5015480730" description="DUF4412 domain-containing protein" evidence="3">
    <location>
        <begin position="23"/>
        <end position="465"/>
    </location>
</feature>
<comment type="caution">
    <text evidence="4">The sequence shown here is derived from an EMBL/GenBank/DDBJ whole genome shotgun (WGS) entry which is preliminary data.</text>
</comment>
<evidence type="ECO:0000313" key="5">
    <source>
        <dbReference type="Proteomes" id="UP000244090"/>
    </source>
</evidence>
<evidence type="ECO:0000256" key="3">
    <source>
        <dbReference type="SAM" id="SignalP"/>
    </source>
</evidence>
<dbReference type="EMBL" id="QBKT01000001">
    <property type="protein sequence ID" value="PTX63485.1"/>
    <property type="molecule type" value="Genomic_DNA"/>
</dbReference>
<accession>A0A2T6C5A5</accession>
<name>A0A2T6C5A5_9FLAO</name>
<keyword evidence="5" id="KW-1185">Reference proteome</keyword>
<keyword evidence="3" id="KW-0732">Signal</keyword>
<feature type="region of interest" description="Disordered" evidence="2">
    <location>
        <begin position="58"/>
        <end position="80"/>
    </location>
</feature>
<sequence length="465" mass="52468">MKPKLNILFLIICLVSFQSADAQLFKRLKKKAKEKAKNIENKVINKVENEVDKTIDRTIEGRGNPDKGKPAPKTTKDKRDFGNITINHTQKYGSVNITELSQVKVSKTNTGYTIAGNWWSHEADIYDGFNLVIKTTTDLKTTTDSEKRTFKIPEEATLQLGYDPQLPYNKEPVDDFKRAVTDDYQNYDVLKGEVTVALLSDEKVQFSFSGNASLRTVTRKANSDDYSETFYNTSINGEVTGKSPKYSSEETVTKTNNSENTSNTGYSITPSTSTNTPTPGVYQFSYETVTEISVPEQKRSYRMSYLLNPNTKYIAIKADMSEYSDDEMDGKSIMVMDEGNVHIFIETGGMKMRMSKGMMGQKMQNPTEQMANYDYTKLQKTGNTKTILGATCHEYAMADKDVKVNFWVAPSIKLSNWFMQNTGVVDGYIMEYSVQSKDGNMTSKTVAINENVNITINPKAYKKMF</sequence>
<evidence type="ECO:0008006" key="6">
    <source>
        <dbReference type="Google" id="ProtNLM"/>
    </source>
</evidence>
<feature type="signal peptide" evidence="3">
    <location>
        <begin position="1"/>
        <end position="22"/>
    </location>
</feature>
<reference evidence="4 5" key="1">
    <citation type="submission" date="2018-04" db="EMBL/GenBank/DDBJ databases">
        <title>Genomic Encyclopedia of Archaeal and Bacterial Type Strains, Phase II (KMG-II): from individual species to whole genera.</title>
        <authorList>
            <person name="Goeker M."/>
        </authorList>
    </citation>
    <scope>NUCLEOTIDE SEQUENCE [LARGE SCALE GENOMIC DNA]</scope>
    <source>
        <strain evidence="4 5">DSM 25731</strain>
    </source>
</reference>
<dbReference type="RefSeq" id="WP_108112888.1">
    <property type="nucleotide sequence ID" value="NZ_QBKT01000001.1"/>
</dbReference>
<dbReference type="OrthoDB" id="1524221at2"/>
<evidence type="ECO:0000256" key="1">
    <source>
        <dbReference type="SAM" id="Coils"/>
    </source>
</evidence>
<organism evidence="4 5">
    <name type="scientific">Kordia periserrulae</name>
    <dbReference type="NCBI Taxonomy" id="701523"/>
    <lineage>
        <taxon>Bacteria</taxon>
        <taxon>Pseudomonadati</taxon>
        <taxon>Bacteroidota</taxon>
        <taxon>Flavobacteriia</taxon>
        <taxon>Flavobacteriales</taxon>
        <taxon>Flavobacteriaceae</taxon>
        <taxon>Kordia</taxon>
    </lineage>
</organism>